<evidence type="ECO:0000313" key="1">
    <source>
        <dbReference type="EMBL" id="RXS62276.1"/>
    </source>
</evidence>
<dbReference type="GeneID" id="95781282"/>
<gene>
    <name evidence="1" type="ORF">EST54_25570</name>
</gene>
<dbReference type="AlphaFoldDB" id="A0A4Q1QL72"/>
<proteinExistence type="predicted"/>
<comment type="caution">
    <text evidence="1">The sequence shown here is derived from an EMBL/GenBank/DDBJ whole genome shotgun (WGS) entry which is preliminary data.</text>
</comment>
<keyword evidence="2" id="KW-1185">Reference proteome</keyword>
<dbReference type="Proteomes" id="UP000289482">
    <property type="component" value="Unassembled WGS sequence"/>
</dbReference>
<dbReference type="EMBL" id="SDIF01000095">
    <property type="protein sequence ID" value="RXS62276.1"/>
    <property type="molecule type" value="Genomic_DNA"/>
</dbReference>
<name>A0A4Q1QL72_9ACTN</name>
<accession>A0A4Q1QL72</accession>
<sequence length="112" mass="12045">MSTPTLSALGAPLRLLRMFSTEYPHLPAPCLDVSTVYPDLLTLSFHSDLGGFEAWRDALSIAVETVSHHVQGDGRTQVLEAEADYAGARLHLVGYAKIPAPEAVRSRAEVGS</sequence>
<reference evidence="1 2" key="1">
    <citation type="submission" date="2019-01" db="EMBL/GenBank/DDBJ databases">
        <title>Draft genome sequences of the type strain Streptomyces sioyaensis DSM 40032 and its novel strain, TM32, a thermotolerant antibiotics-producing actinobacterium.</title>
        <authorList>
            <person name="Nakaew N."/>
            <person name="Lumyong S."/>
            <person name="Sloan W.T."/>
            <person name="Sungthong R."/>
        </authorList>
    </citation>
    <scope>NUCLEOTIDE SEQUENCE [LARGE SCALE GENOMIC DNA]</scope>
    <source>
        <strain evidence="1 2">DSM 40032</strain>
    </source>
</reference>
<protein>
    <submittedName>
        <fullName evidence="1">Uncharacterized protein</fullName>
    </submittedName>
</protein>
<evidence type="ECO:0000313" key="2">
    <source>
        <dbReference type="Proteomes" id="UP000289482"/>
    </source>
</evidence>
<organism evidence="1 2">
    <name type="scientific">Streptomyces sioyaensis</name>
    <dbReference type="NCBI Taxonomy" id="67364"/>
    <lineage>
        <taxon>Bacteria</taxon>
        <taxon>Bacillati</taxon>
        <taxon>Actinomycetota</taxon>
        <taxon>Actinomycetes</taxon>
        <taxon>Kitasatosporales</taxon>
        <taxon>Streptomycetaceae</taxon>
        <taxon>Streptomyces</taxon>
    </lineage>
</organism>
<dbReference type="RefSeq" id="WP_129250081.1">
    <property type="nucleotide sequence ID" value="NZ_JABZEL010000009.1"/>
</dbReference>